<dbReference type="GO" id="GO:0016740">
    <property type="term" value="F:transferase activity"/>
    <property type="evidence" value="ECO:0007669"/>
    <property type="project" value="UniProtKB-KW"/>
</dbReference>
<keyword evidence="2" id="KW-0812">Transmembrane</keyword>
<comment type="caution">
    <text evidence="6">The sequence shown here is derived from an EMBL/GenBank/DDBJ whole genome shotgun (WGS) entry which is preliminary data.</text>
</comment>
<dbReference type="RefSeq" id="WP_310030538.1">
    <property type="nucleotide sequence ID" value="NZ_JAVDRL010000004.1"/>
</dbReference>
<gene>
    <name evidence="6" type="ORF">J2800_001555</name>
</gene>
<sequence length="151" mass="16221">MTAPRLLLVASAGGHWVQLSRLAAAFEGFDAQYVTTLKGARAPCGERSVAVVRDGSQTDPVGLLVMFAQLLFIVLKFRPSTIVTTGAAPGVFAVRLGKLLGARTVWIDSIANSEKLSLSGRLVRKHVDLCLTQWPHLTDAYPDVQCFGSVI</sequence>
<keyword evidence="6" id="KW-0808">Transferase</keyword>
<dbReference type="PANTHER" id="PTHR12154:SF4">
    <property type="entry name" value="UDP-N-ACETYLGLUCOSAMINE TRANSFERASE SUBUNIT ALG14 HOMOLOG"/>
    <property type="match status" value="1"/>
</dbReference>
<keyword evidence="4" id="KW-1133">Transmembrane helix</keyword>
<comment type="subcellular location">
    <subcellularLocation>
        <location evidence="1">Endoplasmic reticulum membrane</location>
        <topology evidence="1">Single-pass membrane protein</topology>
    </subcellularLocation>
</comment>
<evidence type="ECO:0000256" key="5">
    <source>
        <dbReference type="ARBA" id="ARBA00023136"/>
    </source>
</evidence>
<dbReference type="Gene3D" id="3.40.50.2000">
    <property type="entry name" value="Glycogen Phosphorylase B"/>
    <property type="match status" value="1"/>
</dbReference>
<evidence type="ECO:0000256" key="3">
    <source>
        <dbReference type="ARBA" id="ARBA00022824"/>
    </source>
</evidence>
<dbReference type="Pfam" id="PF08660">
    <property type="entry name" value="Alg14"/>
    <property type="match status" value="1"/>
</dbReference>
<keyword evidence="3" id="KW-0256">Endoplasmic reticulum</keyword>
<dbReference type="EMBL" id="JAVDRL010000004">
    <property type="protein sequence ID" value="MDR6530816.1"/>
    <property type="molecule type" value="Genomic_DNA"/>
</dbReference>
<reference evidence="6 7" key="1">
    <citation type="submission" date="2023-07" db="EMBL/GenBank/DDBJ databases">
        <title>Sorghum-associated microbial communities from plants grown in Nebraska, USA.</title>
        <authorList>
            <person name="Schachtman D."/>
        </authorList>
    </citation>
    <scope>NUCLEOTIDE SEQUENCE [LARGE SCALE GENOMIC DNA]</scope>
    <source>
        <strain evidence="6 7">DS2154</strain>
    </source>
</reference>
<proteinExistence type="predicted"/>
<dbReference type="PANTHER" id="PTHR12154">
    <property type="entry name" value="GLYCOSYL TRANSFERASE-RELATED"/>
    <property type="match status" value="1"/>
</dbReference>
<evidence type="ECO:0000313" key="7">
    <source>
        <dbReference type="Proteomes" id="UP001262754"/>
    </source>
</evidence>
<keyword evidence="7" id="KW-1185">Reference proteome</keyword>
<protein>
    <submittedName>
        <fullName evidence="6">UDP-N-acetylglucosamine:LPS N-acetylglucosamine transferase</fullName>
    </submittedName>
</protein>
<dbReference type="InterPro" id="IPR013969">
    <property type="entry name" value="Oligosacch_biosynth_Alg14"/>
</dbReference>
<organism evidence="6 7">
    <name type="scientific">Caulobacter rhizosphaerae</name>
    <dbReference type="NCBI Taxonomy" id="2010972"/>
    <lineage>
        <taxon>Bacteria</taxon>
        <taxon>Pseudomonadati</taxon>
        <taxon>Pseudomonadota</taxon>
        <taxon>Alphaproteobacteria</taxon>
        <taxon>Caulobacterales</taxon>
        <taxon>Caulobacteraceae</taxon>
        <taxon>Caulobacter</taxon>
    </lineage>
</organism>
<evidence type="ECO:0000256" key="4">
    <source>
        <dbReference type="ARBA" id="ARBA00022989"/>
    </source>
</evidence>
<evidence type="ECO:0000256" key="1">
    <source>
        <dbReference type="ARBA" id="ARBA00004389"/>
    </source>
</evidence>
<name>A0ABU1MY33_9CAUL</name>
<keyword evidence="5" id="KW-0472">Membrane</keyword>
<dbReference type="Proteomes" id="UP001262754">
    <property type="component" value="Unassembled WGS sequence"/>
</dbReference>
<evidence type="ECO:0000256" key="2">
    <source>
        <dbReference type="ARBA" id="ARBA00022692"/>
    </source>
</evidence>
<accession>A0ABU1MY33</accession>
<evidence type="ECO:0000313" key="6">
    <source>
        <dbReference type="EMBL" id="MDR6530816.1"/>
    </source>
</evidence>